<reference evidence="1" key="1">
    <citation type="journal article" date="2015" name="Nature">
        <title>Complex archaea that bridge the gap between prokaryotes and eukaryotes.</title>
        <authorList>
            <person name="Spang A."/>
            <person name="Saw J.H."/>
            <person name="Jorgensen S.L."/>
            <person name="Zaremba-Niedzwiedzka K."/>
            <person name="Martijn J."/>
            <person name="Lind A.E."/>
            <person name="van Eijk R."/>
            <person name="Schleper C."/>
            <person name="Guy L."/>
            <person name="Ettema T.J."/>
        </authorList>
    </citation>
    <scope>NUCLEOTIDE SEQUENCE</scope>
</reference>
<sequence>MKALKKGERVLIKAERKRIQEELEVAIKDGKLDISNGVLLWEIIQAAPSYERLILVQLHRLPKATKPKDGKGQV</sequence>
<accession>A0A0F9JI50</accession>
<comment type="caution">
    <text evidence="1">The sequence shown here is derived from an EMBL/GenBank/DDBJ whole genome shotgun (WGS) entry which is preliminary data.</text>
</comment>
<gene>
    <name evidence="1" type="ORF">LCGC14_1822030</name>
</gene>
<name>A0A0F9JI50_9ZZZZ</name>
<dbReference type="AlphaFoldDB" id="A0A0F9JI50"/>
<protein>
    <submittedName>
        <fullName evidence="1">Uncharacterized protein</fullName>
    </submittedName>
</protein>
<organism evidence="1">
    <name type="scientific">marine sediment metagenome</name>
    <dbReference type="NCBI Taxonomy" id="412755"/>
    <lineage>
        <taxon>unclassified sequences</taxon>
        <taxon>metagenomes</taxon>
        <taxon>ecological metagenomes</taxon>
    </lineage>
</organism>
<dbReference type="EMBL" id="LAZR01017858">
    <property type="protein sequence ID" value="KKL98677.1"/>
    <property type="molecule type" value="Genomic_DNA"/>
</dbReference>
<proteinExistence type="predicted"/>
<evidence type="ECO:0000313" key="1">
    <source>
        <dbReference type="EMBL" id="KKL98677.1"/>
    </source>
</evidence>